<dbReference type="EMBL" id="CM000617">
    <property type="protein sequence ID" value="EEC46360.1"/>
    <property type="molecule type" value="Genomic_DNA"/>
</dbReference>
<dbReference type="PaxDb" id="2850-Phatr48041"/>
<reference evidence="3" key="2">
    <citation type="submission" date="2008-08" db="EMBL/GenBank/DDBJ databases">
        <authorList>
            <consortium name="Diatom Consortium"/>
            <person name="Grigoriev I."/>
            <person name="Grimwood J."/>
            <person name="Kuo A."/>
            <person name="Otillar R.P."/>
            <person name="Salamov A."/>
            <person name="Detter J.C."/>
            <person name="Lindquist E."/>
            <person name="Shapiro H."/>
            <person name="Lucas S."/>
            <person name="Glavina del Rio T."/>
            <person name="Pitluck S."/>
            <person name="Rokhsar D."/>
            <person name="Bowler C."/>
        </authorList>
    </citation>
    <scope>GENOME REANNOTATION</scope>
    <source>
        <strain evidence="3">CCAP 1055/1</strain>
    </source>
</reference>
<dbReference type="OrthoDB" id="47684at2759"/>
<organism evidence="2 3">
    <name type="scientific">Phaeodactylum tricornutum (strain CCAP 1055/1)</name>
    <dbReference type="NCBI Taxonomy" id="556484"/>
    <lineage>
        <taxon>Eukaryota</taxon>
        <taxon>Sar</taxon>
        <taxon>Stramenopiles</taxon>
        <taxon>Ochrophyta</taxon>
        <taxon>Bacillariophyta</taxon>
        <taxon>Bacillariophyceae</taxon>
        <taxon>Bacillariophycidae</taxon>
        <taxon>Naviculales</taxon>
        <taxon>Phaeodactylaceae</taxon>
        <taxon>Phaeodactylum</taxon>
    </lineage>
</organism>
<evidence type="ECO:0000313" key="2">
    <source>
        <dbReference type="EMBL" id="EEC46360.1"/>
    </source>
</evidence>
<dbReference type="AlphaFoldDB" id="B7G5S3"/>
<evidence type="ECO:0000313" key="3">
    <source>
        <dbReference type="Proteomes" id="UP000000759"/>
    </source>
</evidence>
<dbReference type="InParanoid" id="B7G5S3"/>
<protein>
    <submittedName>
        <fullName evidence="2">Uncharacterized protein</fullName>
    </submittedName>
</protein>
<dbReference type="KEGG" id="pti:PHATRDRAFT_48041"/>
<feature type="region of interest" description="Disordered" evidence="1">
    <location>
        <begin position="31"/>
        <end position="73"/>
    </location>
</feature>
<dbReference type="GeneID" id="7203029"/>
<gene>
    <name evidence="2" type="ORF">PHATRDRAFT_48041</name>
</gene>
<evidence type="ECO:0000256" key="1">
    <source>
        <dbReference type="SAM" id="MobiDB-lite"/>
    </source>
</evidence>
<dbReference type="RefSeq" id="XP_002182459.1">
    <property type="nucleotide sequence ID" value="XM_002182423.1"/>
</dbReference>
<dbReference type="Proteomes" id="UP000000759">
    <property type="component" value="Chromosome 15"/>
</dbReference>
<reference evidence="2 3" key="1">
    <citation type="journal article" date="2008" name="Nature">
        <title>The Phaeodactylum genome reveals the evolutionary history of diatom genomes.</title>
        <authorList>
            <person name="Bowler C."/>
            <person name="Allen A.E."/>
            <person name="Badger J.H."/>
            <person name="Grimwood J."/>
            <person name="Jabbari K."/>
            <person name="Kuo A."/>
            <person name="Maheswari U."/>
            <person name="Martens C."/>
            <person name="Maumus F."/>
            <person name="Otillar R.P."/>
            <person name="Rayko E."/>
            <person name="Salamov A."/>
            <person name="Vandepoele K."/>
            <person name="Beszteri B."/>
            <person name="Gruber A."/>
            <person name="Heijde M."/>
            <person name="Katinka M."/>
            <person name="Mock T."/>
            <person name="Valentin K."/>
            <person name="Verret F."/>
            <person name="Berges J.A."/>
            <person name="Brownlee C."/>
            <person name="Cadoret J.P."/>
            <person name="Chiovitti A."/>
            <person name="Choi C.J."/>
            <person name="Coesel S."/>
            <person name="De Martino A."/>
            <person name="Detter J.C."/>
            <person name="Durkin C."/>
            <person name="Falciatore A."/>
            <person name="Fournet J."/>
            <person name="Haruta M."/>
            <person name="Huysman M.J."/>
            <person name="Jenkins B.D."/>
            <person name="Jiroutova K."/>
            <person name="Jorgensen R.E."/>
            <person name="Joubert Y."/>
            <person name="Kaplan A."/>
            <person name="Kroger N."/>
            <person name="Kroth P.G."/>
            <person name="La Roche J."/>
            <person name="Lindquist E."/>
            <person name="Lommer M."/>
            <person name="Martin-Jezequel V."/>
            <person name="Lopez P.J."/>
            <person name="Lucas S."/>
            <person name="Mangogna M."/>
            <person name="McGinnis K."/>
            <person name="Medlin L.K."/>
            <person name="Montsant A."/>
            <person name="Oudot-Le Secq M.P."/>
            <person name="Napoli C."/>
            <person name="Obornik M."/>
            <person name="Parker M.S."/>
            <person name="Petit J.L."/>
            <person name="Porcel B.M."/>
            <person name="Poulsen N."/>
            <person name="Robison M."/>
            <person name="Rychlewski L."/>
            <person name="Rynearson T.A."/>
            <person name="Schmutz J."/>
            <person name="Shapiro H."/>
            <person name="Siaut M."/>
            <person name="Stanley M."/>
            <person name="Sussman M.R."/>
            <person name="Taylor A.R."/>
            <person name="Vardi A."/>
            <person name="von Dassow P."/>
            <person name="Vyverman W."/>
            <person name="Willis A."/>
            <person name="Wyrwicz L.S."/>
            <person name="Rokhsar D.S."/>
            <person name="Weissenbach J."/>
            <person name="Armbrust E.V."/>
            <person name="Green B.R."/>
            <person name="Van de Peer Y."/>
            <person name="Grigoriev I.V."/>
        </authorList>
    </citation>
    <scope>NUCLEOTIDE SEQUENCE [LARGE SCALE GENOMIC DNA]</scope>
    <source>
        <strain evidence="2 3">CCAP 1055/1</strain>
    </source>
</reference>
<name>B7G5S3_PHATC</name>
<dbReference type="HOGENOM" id="CLU_668121_0_0_1"/>
<sequence>MNCLLAQRRLVPIYLSTSGTLFSIPTLRTFSSKTSKGKSKSSDSPEKKAESPADTQKPAPQKIPQRLRRKKSNLTVARQLTKEVKDGQGLAILKPGNAISSNKTQFYRSTASGTYRRTHQLTLLNASALLNTKDYCVSSANSATSKSGTEAARRLLRGKRDFVAHLRQHVLRKAPLRGASPTSFVLQGHGVPVQLLQDHINLADGILTQEHDAAAVSFQQYRDRSDDTRHAYELSSNWIMRVRSKTGTNLANRLAHDGPWAASMELYLAAMNRITTALGVVLQHEIGEIVDEYEDEYENVFTETSQVSSYPPAARHWNVEFLRGLTYPPEWVPPYEPSNSSEVSKDPSPVPMVEWIPLQGALAPGHVTVRVQGFASSPSYDNTRMRRRKPQAVTLCFDACFRNPTLPSSVQS</sequence>
<accession>B7G5S3</accession>
<feature type="compositionally biased region" description="Basic and acidic residues" evidence="1">
    <location>
        <begin position="40"/>
        <end position="51"/>
    </location>
</feature>
<proteinExistence type="predicted"/>
<keyword evidence="3" id="KW-1185">Reference proteome</keyword>